<comment type="similarity">
    <text evidence="2">Belongs to the binding-protein-dependent transport system permease family. HisMQ subfamily.</text>
</comment>
<dbReference type="Gene3D" id="1.10.3720.10">
    <property type="entry name" value="MetI-like"/>
    <property type="match status" value="1"/>
</dbReference>
<keyword evidence="8 9" id="KW-0472">Membrane</keyword>
<evidence type="ECO:0000256" key="4">
    <source>
        <dbReference type="ARBA" id="ARBA00022475"/>
    </source>
</evidence>
<name>A0A269TC40_MEGEL</name>
<keyword evidence="7 9" id="KW-1133">Transmembrane helix</keyword>
<dbReference type="AlphaFoldDB" id="A0A269TC40"/>
<dbReference type="PROSITE" id="PS50928">
    <property type="entry name" value="ABC_TM1"/>
    <property type="match status" value="1"/>
</dbReference>
<dbReference type="PANTHER" id="PTHR30614">
    <property type="entry name" value="MEMBRANE COMPONENT OF AMINO ACID ABC TRANSPORTER"/>
    <property type="match status" value="1"/>
</dbReference>
<dbReference type="SUPFAM" id="SSF161098">
    <property type="entry name" value="MetI-like"/>
    <property type="match status" value="1"/>
</dbReference>
<dbReference type="GO" id="GO:0043190">
    <property type="term" value="C:ATP-binding cassette (ABC) transporter complex"/>
    <property type="evidence" value="ECO:0007669"/>
    <property type="project" value="InterPro"/>
</dbReference>
<keyword evidence="4" id="KW-1003">Cell membrane</keyword>
<feature type="transmembrane region" description="Helical" evidence="9">
    <location>
        <begin position="20"/>
        <end position="41"/>
    </location>
</feature>
<evidence type="ECO:0000256" key="5">
    <source>
        <dbReference type="ARBA" id="ARBA00022692"/>
    </source>
</evidence>
<dbReference type="GO" id="GO:0022857">
    <property type="term" value="F:transmembrane transporter activity"/>
    <property type="evidence" value="ECO:0007669"/>
    <property type="project" value="InterPro"/>
</dbReference>
<evidence type="ECO:0000313" key="10">
    <source>
        <dbReference type="EMBL" id="AVO26934.1"/>
    </source>
</evidence>
<dbReference type="CDD" id="cd06261">
    <property type="entry name" value="TM_PBP2"/>
    <property type="match status" value="1"/>
</dbReference>
<dbReference type="InterPro" id="IPR000515">
    <property type="entry name" value="MetI-like"/>
</dbReference>
<dbReference type="GO" id="GO:0006865">
    <property type="term" value="P:amino acid transport"/>
    <property type="evidence" value="ECO:0007669"/>
    <property type="project" value="UniProtKB-KW"/>
</dbReference>
<evidence type="ECO:0000256" key="7">
    <source>
        <dbReference type="ARBA" id="ARBA00022989"/>
    </source>
</evidence>
<dbReference type="EMBL" id="CP027569">
    <property type="protein sequence ID" value="AVO26934.1"/>
    <property type="molecule type" value="Genomic_DNA"/>
</dbReference>
<evidence type="ECO:0000313" key="11">
    <source>
        <dbReference type="Proteomes" id="UP000238358"/>
    </source>
</evidence>
<evidence type="ECO:0000256" key="6">
    <source>
        <dbReference type="ARBA" id="ARBA00022970"/>
    </source>
</evidence>
<keyword evidence="5 9" id="KW-0812">Transmembrane</keyword>
<dbReference type="OrthoDB" id="9805999at2"/>
<feature type="transmembrane region" description="Helical" evidence="9">
    <location>
        <begin position="189"/>
        <end position="210"/>
    </location>
</feature>
<comment type="subcellular location">
    <subcellularLocation>
        <location evidence="1 9">Cell membrane</location>
        <topology evidence="1 9">Multi-pass membrane protein</topology>
    </subcellularLocation>
</comment>
<evidence type="ECO:0000256" key="8">
    <source>
        <dbReference type="ARBA" id="ARBA00023136"/>
    </source>
</evidence>
<organism evidence="10 11">
    <name type="scientific">Megasphaera elsdenii</name>
    <dbReference type="NCBI Taxonomy" id="907"/>
    <lineage>
        <taxon>Bacteria</taxon>
        <taxon>Bacillati</taxon>
        <taxon>Bacillota</taxon>
        <taxon>Negativicutes</taxon>
        <taxon>Veillonellales</taxon>
        <taxon>Veillonellaceae</taxon>
        <taxon>Megasphaera</taxon>
    </lineage>
</organism>
<feature type="transmembrane region" description="Helical" evidence="9">
    <location>
        <begin position="53"/>
        <end position="77"/>
    </location>
</feature>
<dbReference type="Pfam" id="PF00528">
    <property type="entry name" value="BPD_transp_1"/>
    <property type="match status" value="1"/>
</dbReference>
<proteinExistence type="inferred from homology"/>
<dbReference type="InterPro" id="IPR035906">
    <property type="entry name" value="MetI-like_sf"/>
</dbReference>
<keyword evidence="6" id="KW-0029">Amino-acid transport</keyword>
<evidence type="ECO:0000256" key="1">
    <source>
        <dbReference type="ARBA" id="ARBA00004651"/>
    </source>
</evidence>
<evidence type="ECO:0000256" key="3">
    <source>
        <dbReference type="ARBA" id="ARBA00022448"/>
    </source>
</evidence>
<dbReference type="Proteomes" id="UP000238358">
    <property type="component" value="Chromosome"/>
</dbReference>
<dbReference type="RefSeq" id="WP_014015390.1">
    <property type="nucleotide sequence ID" value="NZ_CABMON010000022.1"/>
</dbReference>
<accession>A0A269TC40</accession>
<sequence>MFNWEHLDIIIGVIMKGLFWTVVISVTSIIIGYFIGLATGFSRARNIRILKSISAFYVWIIRSTPILVQALYIYFVMPKLFGLHLSHEAAGILCVSLNAGAYISEIVRGAILEVPKGQWEAGMSLGMTKFQIVMKLILPMAFRTMLPALGNQFIITVKDTSILTVIGVAEMTYQAGQYASSNFEFVESYTVLAVFYLVLISLLTVAVNICEQKMGADVK</sequence>
<dbReference type="GeneID" id="97491367"/>
<evidence type="ECO:0000256" key="9">
    <source>
        <dbReference type="RuleBase" id="RU363032"/>
    </source>
</evidence>
<reference evidence="10 11" key="1">
    <citation type="journal article" date="2018" name="Genome Announc.">
        <title>Complete genomes of two Megasphaera elsdenii strains, NCIMB 702410 and ATCC 25940.</title>
        <authorList>
            <person name="Hatmaker E.A."/>
            <person name="O'Dell K."/>
            <person name="Riley L.A."/>
            <person name="Klingeman D.M."/>
            <person name="Guss A.M."/>
        </authorList>
    </citation>
    <scope>NUCLEOTIDE SEQUENCE [LARGE SCALE GENOMIC DNA]</scope>
    <source>
        <strain evidence="10 11">NCIMB702410</strain>
    </source>
</reference>
<protein>
    <submittedName>
        <fullName evidence="10">Amino acid ABC transporter permease</fullName>
    </submittedName>
</protein>
<dbReference type="InterPro" id="IPR043429">
    <property type="entry name" value="ArtM/GltK/GlnP/TcyL/YhdX-like"/>
</dbReference>
<evidence type="ECO:0000256" key="2">
    <source>
        <dbReference type="ARBA" id="ARBA00010072"/>
    </source>
</evidence>
<dbReference type="PANTHER" id="PTHR30614:SF20">
    <property type="entry name" value="GLUTAMINE TRANSPORT SYSTEM PERMEASE PROTEIN GLNP"/>
    <property type="match status" value="1"/>
</dbReference>
<dbReference type="InterPro" id="IPR010065">
    <property type="entry name" value="AA_ABC_transptr_permease_3TM"/>
</dbReference>
<dbReference type="NCBIfam" id="TIGR01726">
    <property type="entry name" value="HEQRo_perm_3TM"/>
    <property type="match status" value="1"/>
</dbReference>
<gene>
    <name evidence="10" type="ORF">C6Y28_04520</name>
</gene>
<keyword evidence="3 9" id="KW-0813">Transport</keyword>